<gene>
    <name evidence="9" type="primary">mscL</name>
    <name evidence="10" type="ORF">NU09_2985</name>
</gene>
<evidence type="ECO:0000256" key="9">
    <source>
        <dbReference type="HAMAP-Rule" id="MF_00115"/>
    </source>
</evidence>
<dbReference type="InterPro" id="IPR037673">
    <property type="entry name" value="MSC/AndL"/>
</dbReference>
<comment type="subcellular location">
    <subcellularLocation>
        <location evidence="9">Cell membrane</location>
        <topology evidence="9">Multi-pass membrane protein</topology>
    </subcellularLocation>
    <subcellularLocation>
        <location evidence="1">Membrane</location>
        <topology evidence="1">Multi-pass membrane protein</topology>
    </subcellularLocation>
</comment>
<dbReference type="InterPro" id="IPR036019">
    <property type="entry name" value="MscL_channel"/>
</dbReference>
<comment type="subunit">
    <text evidence="9">Homopentamer.</text>
</comment>
<dbReference type="HAMAP" id="MF_00115">
    <property type="entry name" value="MscL"/>
    <property type="match status" value="1"/>
</dbReference>
<protein>
    <recommendedName>
        <fullName evidence="9">Large-conductance mechanosensitive channel</fullName>
    </recommendedName>
</protein>
<dbReference type="PANTHER" id="PTHR30266">
    <property type="entry name" value="MECHANOSENSITIVE CHANNEL MSCL"/>
    <property type="match status" value="1"/>
</dbReference>
<dbReference type="EMBL" id="JUIW01000010">
    <property type="protein sequence ID" value="RYJ41611.1"/>
    <property type="molecule type" value="Genomic_DNA"/>
</dbReference>
<keyword evidence="7 9" id="KW-0472">Membrane</keyword>
<evidence type="ECO:0000256" key="6">
    <source>
        <dbReference type="ARBA" id="ARBA00023065"/>
    </source>
</evidence>
<feature type="transmembrane region" description="Helical" evidence="9">
    <location>
        <begin position="16"/>
        <end position="33"/>
    </location>
</feature>
<dbReference type="PANTHER" id="PTHR30266:SF2">
    <property type="entry name" value="LARGE-CONDUCTANCE MECHANOSENSITIVE CHANNEL"/>
    <property type="match status" value="1"/>
</dbReference>
<evidence type="ECO:0000256" key="8">
    <source>
        <dbReference type="ARBA" id="ARBA00023303"/>
    </source>
</evidence>
<evidence type="ECO:0000313" key="11">
    <source>
        <dbReference type="Proteomes" id="UP000289775"/>
    </source>
</evidence>
<dbReference type="OrthoDB" id="9810350at2"/>
<keyword evidence="6 9" id="KW-0406">Ion transport</keyword>
<dbReference type="AlphaFoldDB" id="A0A444W6X0"/>
<dbReference type="NCBIfam" id="TIGR00220">
    <property type="entry name" value="mscL"/>
    <property type="match status" value="1"/>
</dbReference>
<feature type="transmembrane region" description="Helical" evidence="9">
    <location>
        <begin position="88"/>
        <end position="106"/>
    </location>
</feature>
<keyword evidence="2 9" id="KW-0813">Transport</keyword>
<evidence type="ECO:0000256" key="7">
    <source>
        <dbReference type="ARBA" id="ARBA00023136"/>
    </source>
</evidence>
<keyword evidence="4 9" id="KW-0812">Transmembrane</keyword>
<evidence type="ECO:0000256" key="5">
    <source>
        <dbReference type="ARBA" id="ARBA00022989"/>
    </source>
</evidence>
<evidence type="ECO:0000256" key="2">
    <source>
        <dbReference type="ARBA" id="ARBA00022448"/>
    </source>
</evidence>
<organism evidence="10 11">
    <name type="scientific">Flavobacterium beibuense</name>
    <dbReference type="NCBI Taxonomy" id="657326"/>
    <lineage>
        <taxon>Bacteria</taxon>
        <taxon>Pseudomonadati</taxon>
        <taxon>Bacteroidota</taxon>
        <taxon>Flavobacteriia</taxon>
        <taxon>Flavobacteriales</taxon>
        <taxon>Flavobacteriaceae</taxon>
        <taxon>Flavobacterium</taxon>
    </lineage>
</organism>
<reference evidence="10 11" key="1">
    <citation type="submission" date="2014-12" db="EMBL/GenBank/DDBJ databases">
        <title>Genome sequence of Flavobacterium beibuense RSKm HC5.</title>
        <authorList>
            <person name="Kim J.F."/>
            <person name="Song J.Y."/>
            <person name="Kwak M.-J."/>
            <person name="Lee S.-W."/>
        </authorList>
    </citation>
    <scope>NUCLEOTIDE SEQUENCE [LARGE SCALE GENOMIC DNA]</scope>
    <source>
        <strain evidence="10 11">RSKm HC5</strain>
    </source>
</reference>
<keyword evidence="11" id="KW-1185">Reference proteome</keyword>
<proteinExistence type="inferred from homology"/>
<accession>A0A444W6X0</accession>
<dbReference type="Proteomes" id="UP000289775">
    <property type="component" value="Unassembled WGS sequence"/>
</dbReference>
<name>A0A444W6X0_9FLAO</name>
<evidence type="ECO:0000256" key="1">
    <source>
        <dbReference type="ARBA" id="ARBA00004141"/>
    </source>
</evidence>
<evidence type="ECO:0000313" key="10">
    <source>
        <dbReference type="EMBL" id="RYJ41611.1"/>
    </source>
</evidence>
<dbReference type="InterPro" id="IPR001185">
    <property type="entry name" value="MS_channel"/>
</dbReference>
<dbReference type="Pfam" id="PF01741">
    <property type="entry name" value="MscL"/>
    <property type="match status" value="1"/>
</dbReference>
<comment type="caution">
    <text evidence="10">The sequence shown here is derived from an EMBL/GenBank/DDBJ whole genome shotgun (WGS) entry which is preliminary data.</text>
</comment>
<dbReference type="SUPFAM" id="SSF81330">
    <property type="entry name" value="Gated mechanosensitive channel"/>
    <property type="match status" value="1"/>
</dbReference>
<dbReference type="GO" id="GO:0005886">
    <property type="term" value="C:plasma membrane"/>
    <property type="evidence" value="ECO:0007669"/>
    <property type="project" value="UniProtKB-SubCell"/>
</dbReference>
<sequence length="144" mass="15829">MGFFKDFKAFLMKGDIVNLATAVIIGGAFGNIVKSFTNDILMPPIGMLLNGVDFKDLKLTLKEGVPETVVDGVTQPAIDAVTINYGNFVQITLDFVIVGFCIFIALKMYERTKKKQAETPAAPPAPTTEEQLLMEIRDILKTKQ</sequence>
<comment type="similarity">
    <text evidence="9">Belongs to the MscL family.</text>
</comment>
<keyword evidence="8 9" id="KW-0407">Ion channel</keyword>
<keyword evidence="3 9" id="KW-1003">Cell membrane</keyword>
<dbReference type="GO" id="GO:0008381">
    <property type="term" value="F:mechanosensitive monoatomic ion channel activity"/>
    <property type="evidence" value="ECO:0007669"/>
    <property type="project" value="UniProtKB-UniRule"/>
</dbReference>
<dbReference type="RefSeq" id="WP_129752063.1">
    <property type="nucleotide sequence ID" value="NZ_JUIW01000010.1"/>
</dbReference>
<comment type="function">
    <text evidence="9">Channel that opens in response to stretch forces in the membrane lipid bilayer. May participate in the regulation of osmotic pressure changes within the cell.</text>
</comment>
<evidence type="ECO:0000256" key="4">
    <source>
        <dbReference type="ARBA" id="ARBA00022692"/>
    </source>
</evidence>
<dbReference type="PRINTS" id="PR01264">
    <property type="entry name" value="MECHCHANNEL"/>
</dbReference>
<evidence type="ECO:0000256" key="3">
    <source>
        <dbReference type="ARBA" id="ARBA00022475"/>
    </source>
</evidence>
<dbReference type="NCBIfam" id="NF001843">
    <property type="entry name" value="PRK00567.1-4"/>
    <property type="match status" value="1"/>
</dbReference>
<dbReference type="Gene3D" id="1.10.1200.120">
    <property type="entry name" value="Large-conductance mechanosensitive channel, MscL, domain 1"/>
    <property type="match status" value="1"/>
</dbReference>
<keyword evidence="5 9" id="KW-1133">Transmembrane helix</keyword>